<keyword evidence="3" id="KW-1185">Reference proteome</keyword>
<evidence type="ECO:0000313" key="3">
    <source>
        <dbReference type="Proteomes" id="UP000299102"/>
    </source>
</evidence>
<feature type="compositionally biased region" description="Basic residues" evidence="1">
    <location>
        <begin position="53"/>
        <end position="62"/>
    </location>
</feature>
<evidence type="ECO:0000313" key="2">
    <source>
        <dbReference type="EMBL" id="GBP51016.1"/>
    </source>
</evidence>
<name>A0A4C1WHU8_EUMVA</name>
<organism evidence="2 3">
    <name type="scientific">Eumeta variegata</name>
    <name type="common">Bagworm moth</name>
    <name type="synonym">Eumeta japonica</name>
    <dbReference type="NCBI Taxonomy" id="151549"/>
    <lineage>
        <taxon>Eukaryota</taxon>
        <taxon>Metazoa</taxon>
        <taxon>Ecdysozoa</taxon>
        <taxon>Arthropoda</taxon>
        <taxon>Hexapoda</taxon>
        <taxon>Insecta</taxon>
        <taxon>Pterygota</taxon>
        <taxon>Neoptera</taxon>
        <taxon>Endopterygota</taxon>
        <taxon>Lepidoptera</taxon>
        <taxon>Glossata</taxon>
        <taxon>Ditrysia</taxon>
        <taxon>Tineoidea</taxon>
        <taxon>Psychidae</taxon>
        <taxon>Oiketicinae</taxon>
        <taxon>Eumeta</taxon>
    </lineage>
</organism>
<dbReference type="AlphaFoldDB" id="A0A4C1WHU8"/>
<protein>
    <submittedName>
        <fullName evidence="2">Uncharacterized protein</fullName>
    </submittedName>
</protein>
<accession>A0A4C1WHU8</accession>
<proteinExistence type="predicted"/>
<gene>
    <name evidence="2" type="ORF">EVAR_37174_1</name>
</gene>
<dbReference type="Proteomes" id="UP000299102">
    <property type="component" value="Unassembled WGS sequence"/>
</dbReference>
<reference evidence="2 3" key="1">
    <citation type="journal article" date="2019" name="Commun. Biol.">
        <title>The bagworm genome reveals a unique fibroin gene that provides high tensile strength.</title>
        <authorList>
            <person name="Kono N."/>
            <person name="Nakamura H."/>
            <person name="Ohtoshi R."/>
            <person name="Tomita M."/>
            <person name="Numata K."/>
            <person name="Arakawa K."/>
        </authorList>
    </citation>
    <scope>NUCLEOTIDE SEQUENCE [LARGE SCALE GENOMIC DNA]</scope>
</reference>
<evidence type="ECO:0000256" key="1">
    <source>
        <dbReference type="SAM" id="MobiDB-lite"/>
    </source>
</evidence>
<feature type="region of interest" description="Disordered" evidence="1">
    <location>
        <begin position="37"/>
        <end position="78"/>
    </location>
</feature>
<dbReference type="EMBL" id="BGZK01000572">
    <property type="protein sequence ID" value="GBP51016.1"/>
    <property type="molecule type" value="Genomic_DNA"/>
</dbReference>
<comment type="caution">
    <text evidence="2">The sequence shown here is derived from an EMBL/GenBank/DDBJ whole genome shotgun (WGS) entry which is preliminary data.</text>
</comment>
<sequence length="78" mass="8055">MGVFVTCLGASSTFLTLTLLGYPKESIRSKISPAAGACPAEIGPGPQNTGHMCGRRAARAAARRPPPGRAPRRKGPDP</sequence>